<dbReference type="Pfam" id="PF01165">
    <property type="entry name" value="Ribosomal_S21"/>
    <property type="match status" value="1"/>
</dbReference>
<dbReference type="AlphaFoldDB" id="A0A4Y4CPT5"/>
<dbReference type="NCBIfam" id="TIGR00030">
    <property type="entry name" value="S21p"/>
    <property type="match status" value="1"/>
</dbReference>
<reference evidence="8 9" key="1">
    <citation type="submission" date="2019-06" db="EMBL/GenBank/DDBJ databases">
        <title>Whole genome shotgun sequence of Zoogloea ramigera NBRC 15342.</title>
        <authorList>
            <person name="Hosoyama A."/>
            <person name="Uohara A."/>
            <person name="Ohji S."/>
            <person name="Ichikawa N."/>
        </authorList>
    </citation>
    <scope>NUCLEOTIDE SEQUENCE [LARGE SCALE GENOMIC DNA]</scope>
    <source>
        <strain evidence="8 9">NBRC 15342</strain>
    </source>
</reference>
<evidence type="ECO:0000256" key="1">
    <source>
        <dbReference type="ARBA" id="ARBA00006640"/>
    </source>
</evidence>
<protein>
    <recommendedName>
        <fullName evidence="4 5">Small ribosomal subunit protein bS21</fullName>
    </recommendedName>
</protein>
<evidence type="ECO:0000256" key="6">
    <source>
        <dbReference type="RuleBase" id="RU000667"/>
    </source>
</evidence>
<dbReference type="GO" id="GO:0006412">
    <property type="term" value="P:translation"/>
    <property type="evidence" value="ECO:0007669"/>
    <property type="project" value="UniProtKB-UniRule"/>
</dbReference>
<feature type="region of interest" description="Disordered" evidence="7">
    <location>
        <begin position="51"/>
        <end position="70"/>
    </location>
</feature>
<accession>A0A4Y4CPT5</accession>
<dbReference type="InterPro" id="IPR001911">
    <property type="entry name" value="Ribosomal_bS21"/>
</dbReference>
<dbReference type="GO" id="GO:0003735">
    <property type="term" value="F:structural constituent of ribosome"/>
    <property type="evidence" value="ECO:0007669"/>
    <property type="project" value="InterPro"/>
</dbReference>
<dbReference type="PROSITE" id="PS01181">
    <property type="entry name" value="RIBOSOMAL_S21"/>
    <property type="match status" value="1"/>
</dbReference>
<evidence type="ECO:0000313" key="8">
    <source>
        <dbReference type="EMBL" id="GEC94911.1"/>
    </source>
</evidence>
<name>A0A4Y4CPT5_ZOORA</name>
<dbReference type="InterPro" id="IPR018278">
    <property type="entry name" value="Ribosomal_bS21_CS"/>
</dbReference>
<dbReference type="PANTHER" id="PTHR21109">
    <property type="entry name" value="MITOCHONDRIAL 28S RIBOSOMAL PROTEIN S21"/>
    <property type="match status" value="1"/>
</dbReference>
<dbReference type="Gene3D" id="1.20.5.1150">
    <property type="entry name" value="Ribosomal protein S8"/>
    <property type="match status" value="1"/>
</dbReference>
<evidence type="ECO:0000256" key="4">
    <source>
        <dbReference type="ARBA" id="ARBA00035135"/>
    </source>
</evidence>
<evidence type="ECO:0000256" key="3">
    <source>
        <dbReference type="ARBA" id="ARBA00023274"/>
    </source>
</evidence>
<evidence type="ECO:0000256" key="5">
    <source>
        <dbReference type="HAMAP-Rule" id="MF_00358"/>
    </source>
</evidence>
<keyword evidence="2 5" id="KW-0689">Ribosomal protein</keyword>
<organism evidence="8 9">
    <name type="scientific">Zoogloea ramigera</name>
    <dbReference type="NCBI Taxonomy" id="350"/>
    <lineage>
        <taxon>Bacteria</taxon>
        <taxon>Pseudomonadati</taxon>
        <taxon>Pseudomonadota</taxon>
        <taxon>Betaproteobacteria</taxon>
        <taxon>Rhodocyclales</taxon>
        <taxon>Zoogloeaceae</taxon>
        <taxon>Zoogloea</taxon>
    </lineage>
</organism>
<dbReference type="HAMAP" id="MF_00358">
    <property type="entry name" value="Ribosomal_bS21"/>
    <property type="match status" value="1"/>
</dbReference>
<dbReference type="InterPro" id="IPR038380">
    <property type="entry name" value="Ribosomal_bS21_sf"/>
</dbReference>
<dbReference type="OrthoDB" id="9799244at2"/>
<evidence type="ECO:0000256" key="7">
    <source>
        <dbReference type="SAM" id="MobiDB-lite"/>
    </source>
</evidence>
<dbReference type="PANTHER" id="PTHR21109:SF22">
    <property type="entry name" value="SMALL RIBOSOMAL SUBUNIT PROTEIN BS21"/>
    <property type="match status" value="1"/>
</dbReference>
<sequence>MPGIRVKENEPFEVAIRRFKRTIEKVGLLPELRSREFYEKPTAERKRKLAAAVKRHHKRLRSQTLPPKMY</sequence>
<dbReference type="EMBL" id="BJNV01000011">
    <property type="protein sequence ID" value="GEC94911.1"/>
    <property type="molecule type" value="Genomic_DNA"/>
</dbReference>
<dbReference type="RefSeq" id="WP_079432811.1">
    <property type="nucleotide sequence ID" value="NZ_BJNV01000011.1"/>
</dbReference>
<evidence type="ECO:0000313" key="9">
    <source>
        <dbReference type="Proteomes" id="UP000318422"/>
    </source>
</evidence>
<comment type="caution">
    <text evidence="8">The sequence shown here is derived from an EMBL/GenBank/DDBJ whole genome shotgun (WGS) entry which is preliminary data.</text>
</comment>
<dbReference type="Proteomes" id="UP000318422">
    <property type="component" value="Unassembled WGS sequence"/>
</dbReference>
<dbReference type="PRINTS" id="PR00976">
    <property type="entry name" value="RIBOSOMALS21"/>
</dbReference>
<evidence type="ECO:0000256" key="2">
    <source>
        <dbReference type="ARBA" id="ARBA00022980"/>
    </source>
</evidence>
<proteinExistence type="inferred from homology"/>
<keyword evidence="9" id="KW-1185">Reference proteome</keyword>
<gene>
    <name evidence="5 8" type="primary">rpsU</name>
    <name evidence="8" type="ORF">ZRA01_09840</name>
</gene>
<keyword evidence="3 5" id="KW-0687">Ribonucleoprotein</keyword>
<feature type="compositionally biased region" description="Basic residues" evidence="7">
    <location>
        <begin position="51"/>
        <end position="61"/>
    </location>
</feature>
<dbReference type="GO" id="GO:0005840">
    <property type="term" value="C:ribosome"/>
    <property type="evidence" value="ECO:0007669"/>
    <property type="project" value="UniProtKB-KW"/>
</dbReference>
<dbReference type="GO" id="GO:1990904">
    <property type="term" value="C:ribonucleoprotein complex"/>
    <property type="evidence" value="ECO:0007669"/>
    <property type="project" value="UniProtKB-KW"/>
</dbReference>
<comment type="similarity">
    <text evidence="1 5 6">Belongs to the bacterial ribosomal protein bS21 family.</text>
</comment>